<dbReference type="Pfam" id="PF01697">
    <property type="entry name" value="Glyco_transf_92"/>
    <property type="match status" value="1"/>
</dbReference>
<evidence type="ECO:0000313" key="9">
    <source>
        <dbReference type="Proteomes" id="UP000695022"/>
    </source>
</evidence>
<reference evidence="10" key="1">
    <citation type="submission" date="2025-08" db="UniProtKB">
        <authorList>
            <consortium name="RefSeq"/>
        </authorList>
    </citation>
    <scope>IDENTIFICATION</scope>
</reference>
<evidence type="ECO:0000256" key="8">
    <source>
        <dbReference type="RuleBase" id="RU366017"/>
    </source>
</evidence>
<evidence type="ECO:0000256" key="7">
    <source>
        <dbReference type="ARBA" id="ARBA00023136"/>
    </source>
</evidence>
<evidence type="ECO:0000256" key="2">
    <source>
        <dbReference type="ARBA" id="ARBA00007647"/>
    </source>
</evidence>
<gene>
    <name evidence="10" type="primary">LOC106807314</name>
</gene>
<evidence type="ECO:0000313" key="10">
    <source>
        <dbReference type="RefSeq" id="XP_014665115.1"/>
    </source>
</evidence>
<keyword evidence="4 8" id="KW-0808">Transferase</keyword>
<dbReference type="PANTHER" id="PTHR21461:SF69">
    <property type="entry name" value="GLYCOSYLTRANSFERASE FAMILY 92 PROTEIN"/>
    <property type="match status" value="1"/>
</dbReference>
<comment type="similarity">
    <text evidence="2 8">Belongs to the glycosyltransferase 92 family.</text>
</comment>
<keyword evidence="9" id="KW-1185">Reference proteome</keyword>
<evidence type="ECO:0000256" key="3">
    <source>
        <dbReference type="ARBA" id="ARBA00022676"/>
    </source>
</evidence>
<dbReference type="EC" id="2.4.1.-" evidence="8"/>
<dbReference type="GeneID" id="106807314"/>
<keyword evidence="5" id="KW-0812">Transmembrane</keyword>
<keyword evidence="7" id="KW-0472">Membrane</keyword>
<keyword evidence="3 8" id="KW-0328">Glycosyltransferase</keyword>
<evidence type="ECO:0000256" key="4">
    <source>
        <dbReference type="ARBA" id="ARBA00022679"/>
    </source>
</evidence>
<comment type="subcellular location">
    <subcellularLocation>
        <location evidence="1">Membrane</location>
        <topology evidence="1">Single-pass membrane protein</topology>
    </subcellularLocation>
</comment>
<evidence type="ECO:0000256" key="1">
    <source>
        <dbReference type="ARBA" id="ARBA00004167"/>
    </source>
</evidence>
<sequence>MLYQMNIRMRWRRIALVLVYVAMFGAFVIVSDSQIEKSYYDVANGQPNSSNASAAERHQGAPASLTTMSTAERHQGAPASLTTVSAARSGASRCPVRFPSFVDVRMNNFMWQRVHEMDIFLYAAYYDGRQVATRGQRFVRVLGMKDICALPPMYCQLWYEGERAPHVVKASQQWLWFNCKEAIVPNEYHAIMYTCRLPRRRGAVLPRFVSVAPLPCTPATNALAVSGREPPPGGAAARQDFGVCVKGLNFLDADISERLVEWIEMHRLLGAQKIFFYKYDVTPAMDAVLRHYERVGVVDVTPLTLPGAHPNEPRMRSMFVSNNSWQAWLMEVFVYTDCLYRNINTYRYLAVVDIDEIIVPRRGMTWQTIMAAIRESEPNIDRYASYTFRNEYFLDQFFVAPSDRFPPFMHALQHVNRSAKLSPKGEDIKSFVNTQGALSVHNHWPLQLLPGYEPVTYWVDESVARMQHYRSTCSTVNETACDPSYTGDVVTDTTIWKYAEPLVQNALRATEAVNNILATE</sequence>
<keyword evidence="6" id="KW-1133">Transmembrane helix</keyword>
<dbReference type="InterPro" id="IPR008166">
    <property type="entry name" value="Glyco_transf_92"/>
</dbReference>
<dbReference type="RefSeq" id="XP_014665115.1">
    <property type="nucleotide sequence ID" value="XM_014809629.1"/>
</dbReference>
<name>A0ABM1DYU4_PRICU</name>
<dbReference type="Proteomes" id="UP000695022">
    <property type="component" value="Unplaced"/>
</dbReference>
<evidence type="ECO:0000256" key="5">
    <source>
        <dbReference type="ARBA" id="ARBA00022692"/>
    </source>
</evidence>
<evidence type="ECO:0000256" key="6">
    <source>
        <dbReference type="ARBA" id="ARBA00022989"/>
    </source>
</evidence>
<protein>
    <recommendedName>
        <fullName evidence="8">Glycosyltransferase family 92 protein</fullName>
        <ecNumber evidence="8">2.4.1.-</ecNumber>
    </recommendedName>
</protein>
<organism evidence="9 10">
    <name type="scientific">Priapulus caudatus</name>
    <name type="common">Priapulid worm</name>
    <dbReference type="NCBI Taxonomy" id="37621"/>
    <lineage>
        <taxon>Eukaryota</taxon>
        <taxon>Metazoa</taxon>
        <taxon>Ecdysozoa</taxon>
        <taxon>Scalidophora</taxon>
        <taxon>Priapulida</taxon>
        <taxon>Priapulimorpha</taxon>
        <taxon>Priapulimorphida</taxon>
        <taxon>Priapulidae</taxon>
        <taxon>Priapulus</taxon>
    </lineage>
</organism>
<proteinExistence type="inferred from homology"/>
<accession>A0ABM1DYU4</accession>
<dbReference type="PANTHER" id="PTHR21461">
    <property type="entry name" value="GLYCOSYLTRANSFERASE FAMILY 92 PROTEIN"/>
    <property type="match status" value="1"/>
</dbReference>